<dbReference type="EMBL" id="CAJHUB010000659">
    <property type="protein sequence ID" value="CAD7670785.1"/>
    <property type="molecule type" value="Genomic_DNA"/>
</dbReference>
<dbReference type="Gene3D" id="3.40.50.300">
    <property type="entry name" value="P-loop containing nucleotide triphosphate hydrolases"/>
    <property type="match status" value="1"/>
</dbReference>
<organism evidence="1 2">
    <name type="scientific">Nyctereutes procyonoides</name>
    <name type="common">Raccoon dog</name>
    <name type="synonym">Canis procyonoides</name>
    <dbReference type="NCBI Taxonomy" id="34880"/>
    <lineage>
        <taxon>Eukaryota</taxon>
        <taxon>Metazoa</taxon>
        <taxon>Chordata</taxon>
        <taxon>Craniata</taxon>
        <taxon>Vertebrata</taxon>
        <taxon>Euteleostomi</taxon>
        <taxon>Mammalia</taxon>
        <taxon>Eutheria</taxon>
        <taxon>Laurasiatheria</taxon>
        <taxon>Carnivora</taxon>
        <taxon>Caniformia</taxon>
        <taxon>Canidae</taxon>
        <taxon>Nyctereutes</taxon>
    </lineage>
</organism>
<dbReference type="AlphaFoldDB" id="A0A811Y159"/>
<dbReference type="Proteomes" id="UP000645828">
    <property type="component" value="Unassembled WGS sequence"/>
</dbReference>
<sequence length="142" mass="15873">MRFQAGAGPGRASEMESAFKASFSSSGAIRLWDTAGQERLRVWYSTITEMHMLLSCVCYDHVARSHSLPSWLEECKQHSPASDIPRFLLERNYAFETSAKNPNGNDHVEVVFMSQGHKLKSHKPLMLSQPPDNGIILKPGAK</sequence>
<protein>
    <submittedName>
        <fullName evidence="1">(raccoon dog) hypothetical protein</fullName>
    </submittedName>
</protein>
<gene>
    <name evidence="1" type="ORF">NYPRO_LOCUS3580</name>
</gene>
<evidence type="ECO:0000313" key="1">
    <source>
        <dbReference type="EMBL" id="CAD7670785.1"/>
    </source>
</evidence>
<dbReference type="SUPFAM" id="SSF52540">
    <property type="entry name" value="P-loop containing nucleoside triphosphate hydrolases"/>
    <property type="match status" value="1"/>
</dbReference>
<evidence type="ECO:0000313" key="2">
    <source>
        <dbReference type="Proteomes" id="UP000645828"/>
    </source>
</evidence>
<name>A0A811Y159_NYCPR</name>
<dbReference type="InterPro" id="IPR027417">
    <property type="entry name" value="P-loop_NTPase"/>
</dbReference>
<accession>A0A811Y159</accession>
<reference evidence="1" key="1">
    <citation type="submission" date="2020-12" db="EMBL/GenBank/DDBJ databases">
        <authorList>
            <consortium name="Molecular Ecology Group"/>
        </authorList>
    </citation>
    <scope>NUCLEOTIDE SEQUENCE</scope>
    <source>
        <strain evidence="1">TBG_1078</strain>
    </source>
</reference>
<proteinExistence type="predicted"/>
<keyword evidence="2" id="KW-1185">Reference proteome</keyword>
<comment type="caution">
    <text evidence="1">The sequence shown here is derived from an EMBL/GenBank/DDBJ whole genome shotgun (WGS) entry which is preliminary data.</text>
</comment>